<feature type="chain" id="PRO_5036469602" description="EGF-like domain-containing protein" evidence="8">
    <location>
        <begin position="17"/>
        <end position="300"/>
    </location>
</feature>
<dbReference type="Pfam" id="PF08488">
    <property type="entry name" value="WAK"/>
    <property type="match status" value="1"/>
</dbReference>
<keyword evidence="7" id="KW-0245">EGF-like domain</keyword>
<keyword evidence="2" id="KW-0418">Kinase</keyword>
<dbReference type="GO" id="GO:0030247">
    <property type="term" value="F:polysaccharide binding"/>
    <property type="evidence" value="ECO:0007669"/>
    <property type="project" value="InterPro"/>
</dbReference>
<keyword evidence="11" id="KW-1185">Reference proteome</keyword>
<dbReference type="AlphaFoldDB" id="A0A8X8W4E0"/>
<dbReference type="Pfam" id="PF00008">
    <property type="entry name" value="EGF"/>
    <property type="match status" value="1"/>
</dbReference>
<dbReference type="PROSITE" id="PS50026">
    <property type="entry name" value="EGF_3"/>
    <property type="match status" value="1"/>
</dbReference>
<comment type="caution">
    <text evidence="10">The sequence shown here is derived from an EMBL/GenBank/DDBJ whole genome shotgun (WGS) entry which is preliminary data.</text>
</comment>
<dbReference type="GO" id="GO:0004674">
    <property type="term" value="F:protein serine/threonine kinase activity"/>
    <property type="evidence" value="ECO:0007669"/>
    <property type="project" value="UniProtKB-KW"/>
</dbReference>
<evidence type="ECO:0000256" key="7">
    <source>
        <dbReference type="PROSITE-ProRule" id="PRU00076"/>
    </source>
</evidence>
<evidence type="ECO:0000256" key="3">
    <source>
        <dbReference type="ARBA" id="ARBA00022679"/>
    </source>
</evidence>
<protein>
    <recommendedName>
        <fullName evidence="9">EGF-like domain-containing protein</fullName>
    </recommendedName>
</protein>
<reference evidence="10" key="1">
    <citation type="submission" date="2018-01" db="EMBL/GenBank/DDBJ databases">
        <authorList>
            <person name="Mao J.F."/>
        </authorList>
    </citation>
    <scope>NUCLEOTIDE SEQUENCE</scope>
    <source>
        <strain evidence="10">Huo1</strain>
        <tissue evidence="10">Leaf</tissue>
    </source>
</reference>
<dbReference type="Gene3D" id="2.10.25.10">
    <property type="entry name" value="Laminin"/>
    <property type="match status" value="1"/>
</dbReference>
<name>A0A8X8W4E0_SALSN</name>
<dbReference type="PANTHER" id="PTHR33491">
    <property type="entry name" value="OSJNBA0016N04.9 PROTEIN"/>
    <property type="match status" value="1"/>
</dbReference>
<keyword evidence="2" id="KW-0723">Serine/threonine-protein kinase</keyword>
<dbReference type="InterPro" id="IPR000742">
    <property type="entry name" value="EGF"/>
</dbReference>
<dbReference type="CDD" id="cd00054">
    <property type="entry name" value="EGF_CA"/>
    <property type="match status" value="1"/>
</dbReference>
<proteinExistence type="predicted"/>
<feature type="signal peptide" evidence="8">
    <location>
        <begin position="1"/>
        <end position="16"/>
    </location>
</feature>
<dbReference type="Pfam" id="PF13947">
    <property type="entry name" value="GUB_WAK_bind"/>
    <property type="match status" value="1"/>
</dbReference>
<comment type="caution">
    <text evidence="7">Lacks conserved residue(s) required for the propagation of feature annotation.</text>
</comment>
<dbReference type="GO" id="GO:0016020">
    <property type="term" value="C:membrane"/>
    <property type="evidence" value="ECO:0007669"/>
    <property type="project" value="UniProtKB-SubCell"/>
</dbReference>
<gene>
    <name evidence="10" type="ORF">SASPL_153187</name>
</gene>
<evidence type="ECO:0000256" key="6">
    <source>
        <dbReference type="ARBA" id="ARBA00023180"/>
    </source>
</evidence>
<evidence type="ECO:0000256" key="4">
    <source>
        <dbReference type="ARBA" id="ARBA00022729"/>
    </source>
</evidence>
<evidence type="ECO:0000259" key="9">
    <source>
        <dbReference type="PROSITE" id="PS50026"/>
    </source>
</evidence>
<evidence type="ECO:0000313" key="10">
    <source>
        <dbReference type="EMBL" id="KAG6387990.1"/>
    </source>
</evidence>
<keyword evidence="3" id="KW-0808">Transferase</keyword>
<dbReference type="Proteomes" id="UP000298416">
    <property type="component" value="Unassembled WGS sequence"/>
</dbReference>
<organism evidence="10">
    <name type="scientific">Salvia splendens</name>
    <name type="common">Scarlet sage</name>
    <dbReference type="NCBI Taxonomy" id="180675"/>
    <lineage>
        <taxon>Eukaryota</taxon>
        <taxon>Viridiplantae</taxon>
        <taxon>Streptophyta</taxon>
        <taxon>Embryophyta</taxon>
        <taxon>Tracheophyta</taxon>
        <taxon>Spermatophyta</taxon>
        <taxon>Magnoliopsida</taxon>
        <taxon>eudicotyledons</taxon>
        <taxon>Gunneridae</taxon>
        <taxon>Pentapetalae</taxon>
        <taxon>asterids</taxon>
        <taxon>lamiids</taxon>
        <taxon>Lamiales</taxon>
        <taxon>Lamiaceae</taxon>
        <taxon>Nepetoideae</taxon>
        <taxon>Mentheae</taxon>
        <taxon>Salviinae</taxon>
        <taxon>Salvia</taxon>
        <taxon>Salvia subgen. Calosphace</taxon>
        <taxon>core Calosphace</taxon>
    </lineage>
</organism>
<dbReference type="InterPro" id="IPR013695">
    <property type="entry name" value="WAK"/>
</dbReference>
<keyword evidence="6" id="KW-0325">Glycoprotein</keyword>
<keyword evidence="4 8" id="KW-0732">Signal</keyword>
<keyword evidence="5" id="KW-1015">Disulfide bond</keyword>
<evidence type="ECO:0000256" key="1">
    <source>
        <dbReference type="ARBA" id="ARBA00004479"/>
    </source>
</evidence>
<evidence type="ECO:0000313" key="11">
    <source>
        <dbReference type="Proteomes" id="UP000298416"/>
    </source>
</evidence>
<dbReference type="InterPro" id="IPR025287">
    <property type="entry name" value="WAK_GUB"/>
</dbReference>
<feature type="domain" description="EGF-like" evidence="9">
    <location>
        <begin position="234"/>
        <end position="281"/>
    </location>
</feature>
<evidence type="ECO:0000256" key="5">
    <source>
        <dbReference type="ARBA" id="ARBA00023157"/>
    </source>
</evidence>
<dbReference type="EMBL" id="PNBA02000021">
    <property type="protein sequence ID" value="KAG6387990.1"/>
    <property type="molecule type" value="Genomic_DNA"/>
</dbReference>
<comment type="subcellular location">
    <subcellularLocation>
        <location evidence="1">Membrane</location>
        <topology evidence="1">Single-pass type I membrane protein</topology>
    </subcellularLocation>
</comment>
<accession>A0A8X8W4E0</accession>
<evidence type="ECO:0000256" key="2">
    <source>
        <dbReference type="ARBA" id="ARBA00022527"/>
    </source>
</evidence>
<evidence type="ECO:0000256" key="8">
    <source>
        <dbReference type="SAM" id="SignalP"/>
    </source>
</evidence>
<sequence>MLFLIFSFFFLHAAAADISKPGCPSKCGDVPIPYPFGINSSCSLNPFFSVHCDSSFSPPKPFLTVDSLQIAHISDSTMHLKNRVAVNCYTDPSEPPRVIQSFMNLSASPFSFSSSNKITAVGCDDVAFLSRDFDDWSDMISSCVAICSKPGELHGGSCSGIGCCEAAVPEGLQSVYVSMETINEHDKVRNFSSCGYAFLAEAGGYGFNVTDVWDPLFVGRVVESVPVVVDWVIGERSCARVGETVCQGNSVCVDSGSSLGGYRCSCSPGYQGNPYLSPGCRACEHNVLKNRLQSPLYSEI</sequence>
<reference evidence="10" key="2">
    <citation type="submission" date="2020-08" db="EMBL/GenBank/DDBJ databases">
        <title>Plant Genome Project.</title>
        <authorList>
            <person name="Zhang R.-G."/>
        </authorList>
    </citation>
    <scope>NUCLEOTIDE SEQUENCE</scope>
    <source>
        <strain evidence="10">Huo1</strain>
        <tissue evidence="10">Leaf</tissue>
    </source>
</reference>